<organism evidence="2 3">
    <name type="scientific">Actinocrinis puniceicyclus</name>
    <dbReference type="NCBI Taxonomy" id="977794"/>
    <lineage>
        <taxon>Bacteria</taxon>
        <taxon>Bacillati</taxon>
        <taxon>Actinomycetota</taxon>
        <taxon>Actinomycetes</taxon>
        <taxon>Catenulisporales</taxon>
        <taxon>Actinospicaceae</taxon>
        <taxon>Actinocrinis</taxon>
    </lineage>
</organism>
<dbReference type="Proteomes" id="UP000677913">
    <property type="component" value="Unassembled WGS sequence"/>
</dbReference>
<dbReference type="AlphaFoldDB" id="A0A8J7WRD3"/>
<dbReference type="InterPro" id="IPR036689">
    <property type="entry name" value="ESAT-6-like_sf"/>
</dbReference>
<protein>
    <submittedName>
        <fullName evidence="2">WXG100 family type VII secretion target</fullName>
    </submittedName>
</protein>
<dbReference type="EMBL" id="JAGSXH010000043">
    <property type="protein sequence ID" value="MBS2964155.1"/>
    <property type="molecule type" value="Genomic_DNA"/>
</dbReference>
<gene>
    <name evidence="2" type="ORF">KGA66_13940</name>
</gene>
<name>A0A8J7WRD3_9ACTN</name>
<dbReference type="InterPro" id="IPR057746">
    <property type="entry name" value="CpnT-like_N"/>
</dbReference>
<keyword evidence="3" id="KW-1185">Reference proteome</keyword>
<dbReference type="Pfam" id="PF25547">
    <property type="entry name" value="WXG100_2"/>
    <property type="match status" value="1"/>
</dbReference>
<dbReference type="Gene3D" id="1.10.287.1060">
    <property type="entry name" value="ESAT-6-like"/>
    <property type="match status" value="1"/>
</dbReference>
<evidence type="ECO:0000313" key="2">
    <source>
        <dbReference type="EMBL" id="MBS2964155.1"/>
    </source>
</evidence>
<dbReference type="SUPFAM" id="SSF140453">
    <property type="entry name" value="EsxAB dimer-like"/>
    <property type="match status" value="1"/>
</dbReference>
<comment type="caution">
    <text evidence="2">The sequence shown here is derived from an EMBL/GenBank/DDBJ whole genome shotgun (WGS) entry which is preliminary data.</text>
</comment>
<sequence length="237" mass="25164">MEVVQLLQFIGVDWPMINEDTVREVAGYVQEFADNIRQAHQDATDTIQKMGSAYQGASYDRLVERWAQMSSSHMTELVDGCKVVVEALHAAADFIVAQKGVAIAELVVLAASFIADQAAAVATFGLAEAALAAIELAARKAIEFLEQQLEQYILSQVIELGFKALQPIIQRALDGFVFQAASAALGVPSGAGGAVGQGFQVVADELRSHAQVLHSHADTVASHAQVLTGKLTGVSFA</sequence>
<feature type="domain" description="Outer membrane channel protein CpnT-like N-terminal" evidence="1">
    <location>
        <begin position="10"/>
        <end position="139"/>
    </location>
</feature>
<evidence type="ECO:0000313" key="3">
    <source>
        <dbReference type="Proteomes" id="UP000677913"/>
    </source>
</evidence>
<accession>A0A8J7WRD3</accession>
<proteinExistence type="predicted"/>
<evidence type="ECO:0000259" key="1">
    <source>
        <dbReference type="Pfam" id="PF25547"/>
    </source>
</evidence>
<dbReference type="RefSeq" id="WP_211468518.1">
    <property type="nucleotide sequence ID" value="NZ_JAGSXH010000043.1"/>
</dbReference>
<reference evidence="2" key="1">
    <citation type="submission" date="2021-04" db="EMBL/GenBank/DDBJ databases">
        <title>Genome based classification of Actinospica acidithermotolerans sp. nov., an actinobacterium isolated from an Indonesian hot spring.</title>
        <authorList>
            <person name="Kusuma A.B."/>
            <person name="Putra K.E."/>
            <person name="Nafisah S."/>
            <person name="Loh J."/>
            <person name="Nouioui I."/>
            <person name="Goodfellow M."/>
        </authorList>
    </citation>
    <scope>NUCLEOTIDE SEQUENCE</scope>
    <source>
        <strain evidence="2">DSM 45618</strain>
    </source>
</reference>